<accession>A0A177NAI9</accession>
<evidence type="ECO:0000256" key="4">
    <source>
        <dbReference type="ARBA" id="ARBA00022694"/>
    </source>
</evidence>
<evidence type="ECO:0000256" key="5">
    <source>
        <dbReference type="ARBA" id="ARBA00022741"/>
    </source>
</evidence>
<dbReference type="AlphaFoldDB" id="A0A177NAI9"/>
<evidence type="ECO:0000259" key="9">
    <source>
        <dbReference type="SMART" id="SM00977"/>
    </source>
</evidence>
<feature type="domain" description="Lysidine-tRNA(Ile) synthetase C-terminal" evidence="9">
    <location>
        <begin position="360"/>
        <end position="433"/>
    </location>
</feature>
<keyword evidence="5 8" id="KW-0547">Nucleotide-binding</keyword>
<dbReference type="HAMAP" id="MF_01161">
    <property type="entry name" value="tRNA_Ile_lys_synt"/>
    <property type="match status" value="1"/>
</dbReference>
<keyword evidence="2 8" id="KW-0963">Cytoplasm</keyword>
<proteinExistence type="inferred from homology"/>
<evidence type="ECO:0000313" key="10">
    <source>
        <dbReference type="EMBL" id="OAI14239.1"/>
    </source>
</evidence>
<dbReference type="OrthoDB" id="9807403at2"/>
<dbReference type="EMBL" id="LUUK01000202">
    <property type="protein sequence ID" value="OAI14239.1"/>
    <property type="molecule type" value="Genomic_DNA"/>
</dbReference>
<comment type="similarity">
    <text evidence="8">Belongs to the tRNA(Ile)-lysidine synthase family.</text>
</comment>
<organism evidence="10 11">
    <name type="scientific">Methylomonas koyamae</name>
    <dbReference type="NCBI Taxonomy" id="702114"/>
    <lineage>
        <taxon>Bacteria</taxon>
        <taxon>Pseudomonadati</taxon>
        <taxon>Pseudomonadota</taxon>
        <taxon>Gammaproteobacteria</taxon>
        <taxon>Methylococcales</taxon>
        <taxon>Methylococcaceae</taxon>
        <taxon>Methylomonas</taxon>
    </lineage>
</organism>
<dbReference type="GO" id="GO:0032267">
    <property type="term" value="F:tRNA(Ile)-lysidine synthase activity"/>
    <property type="evidence" value="ECO:0007669"/>
    <property type="project" value="UniProtKB-EC"/>
</dbReference>
<dbReference type="InterPro" id="IPR014729">
    <property type="entry name" value="Rossmann-like_a/b/a_fold"/>
</dbReference>
<name>A0A177NAI9_9GAMM</name>
<evidence type="ECO:0000256" key="1">
    <source>
        <dbReference type="ARBA" id="ARBA00004496"/>
    </source>
</evidence>
<dbReference type="GO" id="GO:0005524">
    <property type="term" value="F:ATP binding"/>
    <property type="evidence" value="ECO:0007669"/>
    <property type="project" value="UniProtKB-UniRule"/>
</dbReference>
<dbReference type="RefSeq" id="WP_064031035.1">
    <property type="nucleotide sequence ID" value="NZ_LUUK01000202.1"/>
</dbReference>
<dbReference type="SMART" id="SM00977">
    <property type="entry name" value="TilS_C"/>
    <property type="match status" value="1"/>
</dbReference>
<dbReference type="SUPFAM" id="SSF56037">
    <property type="entry name" value="PheT/TilS domain"/>
    <property type="match status" value="1"/>
</dbReference>
<evidence type="ECO:0000313" key="11">
    <source>
        <dbReference type="Proteomes" id="UP000077628"/>
    </source>
</evidence>
<dbReference type="InterPro" id="IPR012796">
    <property type="entry name" value="Lysidine-tRNA-synth_C"/>
</dbReference>
<keyword evidence="4 8" id="KW-0819">tRNA processing</keyword>
<evidence type="ECO:0000256" key="3">
    <source>
        <dbReference type="ARBA" id="ARBA00022598"/>
    </source>
</evidence>
<reference evidence="11" key="1">
    <citation type="submission" date="2016-03" db="EMBL/GenBank/DDBJ databases">
        <authorList>
            <person name="Heylen K."/>
            <person name="De Vos P."/>
            <person name="Vekeman B."/>
        </authorList>
    </citation>
    <scope>NUCLEOTIDE SEQUENCE [LARGE SCALE GENOMIC DNA]</scope>
    <source>
        <strain evidence="11">R-45383</strain>
    </source>
</reference>
<evidence type="ECO:0000256" key="2">
    <source>
        <dbReference type="ARBA" id="ARBA00022490"/>
    </source>
</evidence>
<comment type="subcellular location">
    <subcellularLocation>
        <location evidence="1 8">Cytoplasm</location>
    </subcellularLocation>
</comment>
<dbReference type="Gene3D" id="3.40.50.620">
    <property type="entry name" value="HUPs"/>
    <property type="match status" value="1"/>
</dbReference>
<dbReference type="STRING" id="702114.A1355_00650"/>
<dbReference type="InterPro" id="IPR015262">
    <property type="entry name" value="tRNA_Ile_lys_synt_subst-bd"/>
</dbReference>
<dbReference type="SUPFAM" id="SSF52402">
    <property type="entry name" value="Adenine nucleotide alpha hydrolases-like"/>
    <property type="match status" value="1"/>
</dbReference>
<dbReference type="GO" id="GO:0005737">
    <property type="term" value="C:cytoplasm"/>
    <property type="evidence" value="ECO:0007669"/>
    <property type="project" value="UniProtKB-SubCell"/>
</dbReference>
<dbReference type="GO" id="GO:0006400">
    <property type="term" value="P:tRNA modification"/>
    <property type="evidence" value="ECO:0007669"/>
    <property type="project" value="UniProtKB-UniRule"/>
</dbReference>
<keyword evidence="3 8" id="KW-0436">Ligase</keyword>
<dbReference type="SUPFAM" id="SSF82829">
    <property type="entry name" value="MesJ substrate recognition domain-like"/>
    <property type="match status" value="1"/>
</dbReference>
<feature type="binding site" evidence="8">
    <location>
        <begin position="23"/>
        <end position="28"/>
    </location>
    <ligand>
        <name>ATP</name>
        <dbReference type="ChEBI" id="CHEBI:30616"/>
    </ligand>
</feature>
<comment type="catalytic activity">
    <reaction evidence="7 8">
        <text>cytidine(34) in tRNA(Ile2) + L-lysine + ATP = lysidine(34) in tRNA(Ile2) + AMP + diphosphate + H(+)</text>
        <dbReference type="Rhea" id="RHEA:43744"/>
        <dbReference type="Rhea" id="RHEA-COMP:10625"/>
        <dbReference type="Rhea" id="RHEA-COMP:10670"/>
        <dbReference type="ChEBI" id="CHEBI:15378"/>
        <dbReference type="ChEBI" id="CHEBI:30616"/>
        <dbReference type="ChEBI" id="CHEBI:32551"/>
        <dbReference type="ChEBI" id="CHEBI:33019"/>
        <dbReference type="ChEBI" id="CHEBI:82748"/>
        <dbReference type="ChEBI" id="CHEBI:83665"/>
        <dbReference type="ChEBI" id="CHEBI:456215"/>
        <dbReference type="EC" id="6.3.4.19"/>
    </reaction>
</comment>
<protein>
    <recommendedName>
        <fullName evidence="8">tRNA(Ile)-lysidine synthase</fullName>
        <ecNumber evidence="8">6.3.4.19</ecNumber>
    </recommendedName>
    <alternativeName>
        <fullName evidence="8">tRNA(Ile)-2-lysyl-cytidine synthase</fullName>
    </alternativeName>
    <alternativeName>
        <fullName evidence="8">tRNA(Ile)-lysidine synthetase</fullName>
    </alternativeName>
</protein>
<dbReference type="EC" id="6.3.4.19" evidence="8"/>
<comment type="caution">
    <text evidence="10">The sequence shown here is derived from an EMBL/GenBank/DDBJ whole genome shotgun (WGS) entry which is preliminary data.</text>
</comment>
<comment type="function">
    <text evidence="8">Ligates lysine onto the cytidine present at position 34 of the AUA codon-specific tRNA(Ile) that contains the anticodon CAU, in an ATP-dependent manner. Cytidine is converted to lysidine, thus changing the amino acid specificity of the tRNA from methionine to isoleucine.</text>
</comment>
<dbReference type="NCBIfam" id="TIGR02433">
    <property type="entry name" value="lysidine_TilS_C"/>
    <property type="match status" value="1"/>
</dbReference>
<gene>
    <name evidence="8" type="primary">tilS</name>
    <name evidence="10" type="ORF">A1355_00650</name>
</gene>
<dbReference type="Pfam" id="PF09179">
    <property type="entry name" value="TilS"/>
    <property type="match status" value="1"/>
</dbReference>
<keyword evidence="6 8" id="KW-0067">ATP-binding</keyword>
<comment type="domain">
    <text evidence="8">The N-terminal region contains the highly conserved SGGXDS motif, predicted to be a P-loop motif involved in ATP binding.</text>
</comment>
<dbReference type="InterPro" id="IPR011063">
    <property type="entry name" value="TilS/TtcA_N"/>
</dbReference>
<evidence type="ECO:0000256" key="8">
    <source>
        <dbReference type="HAMAP-Rule" id="MF_01161"/>
    </source>
</evidence>
<sequence>MLSFQAVSSALPERVGRLYVAYSGGVDSHVLLHLCARQPDWQAKLCGVYVDHRLQAESTAWGTHCRRQCEALGVEFLLLTVDASAAPGESPEAAARRARYAALADLLDRDDVVLAAQHREDQLETVLLQLFRGAGVAGLAAMPRISPLGRGSLVRPLLKVGKAEVLVYARQQGLVWIEDPSNATNDFDRNFLRNQVLPLLKQRWPGLDKTVARSAELCGEAAECLDEWAEAQLAAVSGLDRGELAIDQLPVAASRRRLLIRQWLARNGLRPPSRAITEAILAQVVDARGDANPQLCYQGALIRRYRKRLVCVPAYPAVRTHGEVVWPDNAQQIELGGGCRLSKEVSVDGIAQALWDRASVTVRFRRGGEKLKLPGRGGRHSLKKLYQAAGTPPWEREWRPLIYLDGSLAAVAGLWVAEWVSGSKNEPCYRVSWQFRQSV</sequence>
<dbReference type="Pfam" id="PF11734">
    <property type="entry name" value="TilS_C"/>
    <property type="match status" value="1"/>
</dbReference>
<dbReference type="Proteomes" id="UP000077628">
    <property type="component" value="Unassembled WGS sequence"/>
</dbReference>
<evidence type="ECO:0000256" key="6">
    <source>
        <dbReference type="ARBA" id="ARBA00022840"/>
    </source>
</evidence>
<dbReference type="NCBIfam" id="TIGR02432">
    <property type="entry name" value="lysidine_TilS_N"/>
    <property type="match status" value="1"/>
</dbReference>
<dbReference type="PANTHER" id="PTHR43033">
    <property type="entry name" value="TRNA(ILE)-LYSIDINE SYNTHASE-RELATED"/>
    <property type="match status" value="1"/>
</dbReference>
<dbReference type="InterPro" id="IPR012094">
    <property type="entry name" value="tRNA_Ile_lys_synt"/>
</dbReference>
<dbReference type="InterPro" id="IPR012795">
    <property type="entry name" value="tRNA_Ile_lys_synt_N"/>
</dbReference>
<keyword evidence="11" id="KW-1185">Reference proteome</keyword>
<dbReference type="Gene3D" id="1.20.59.20">
    <property type="match status" value="1"/>
</dbReference>
<dbReference type="Pfam" id="PF01171">
    <property type="entry name" value="ATP_bind_3"/>
    <property type="match status" value="1"/>
</dbReference>
<dbReference type="CDD" id="cd01992">
    <property type="entry name" value="TilS_N"/>
    <property type="match status" value="1"/>
</dbReference>
<dbReference type="PANTHER" id="PTHR43033:SF1">
    <property type="entry name" value="TRNA(ILE)-LYSIDINE SYNTHASE-RELATED"/>
    <property type="match status" value="1"/>
</dbReference>
<evidence type="ECO:0000256" key="7">
    <source>
        <dbReference type="ARBA" id="ARBA00048539"/>
    </source>
</evidence>